<dbReference type="CDD" id="cd00209">
    <property type="entry name" value="DHFR"/>
    <property type="match status" value="1"/>
</dbReference>
<comment type="pathway">
    <text evidence="1 7">Cofactor biosynthesis; tetrahydrofolate biosynthesis; 5,6,7,8-tetrahydrofolate from 7,8-dihydrofolate: step 1/1.</text>
</comment>
<dbReference type="Proteomes" id="UP000070160">
    <property type="component" value="Unassembled WGS sequence"/>
</dbReference>
<dbReference type="Gene3D" id="3.40.430.10">
    <property type="entry name" value="Dihydrofolate Reductase, subunit A"/>
    <property type="match status" value="1"/>
</dbReference>
<evidence type="ECO:0000256" key="7">
    <source>
        <dbReference type="PIRNR" id="PIRNR000194"/>
    </source>
</evidence>
<evidence type="ECO:0000256" key="4">
    <source>
        <dbReference type="ARBA" id="ARBA00022563"/>
    </source>
</evidence>
<name>A0A134CHU4_9FIRM</name>
<evidence type="ECO:0000259" key="8">
    <source>
        <dbReference type="PROSITE" id="PS51330"/>
    </source>
</evidence>
<reference evidence="10" key="1">
    <citation type="submission" date="2016-01" db="EMBL/GenBank/DDBJ databases">
        <authorList>
            <person name="Mitreva M."/>
            <person name="Pepin K.H."/>
            <person name="Mihindukulasuriya K.A."/>
            <person name="Fulton R."/>
            <person name="Fronick C."/>
            <person name="O'Laughlin M."/>
            <person name="Miner T."/>
            <person name="Herter B."/>
            <person name="Rosa B.A."/>
            <person name="Cordes M."/>
            <person name="Tomlinson C."/>
            <person name="Wollam A."/>
            <person name="Palsikar V.B."/>
            <person name="Mardis E.R."/>
            <person name="Wilson R.K."/>
        </authorList>
    </citation>
    <scope>NUCLEOTIDE SEQUENCE [LARGE SCALE GENOMIC DNA]</scope>
    <source>
        <strain evidence="10">KA00182</strain>
    </source>
</reference>
<protein>
    <recommendedName>
        <fullName evidence="3 7">Dihydrofolate reductase</fullName>
        <ecNumber evidence="3 7">1.5.1.3</ecNumber>
    </recommendedName>
</protein>
<dbReference type="InterPro" id="IPR001796">
    <property type="entry name" value="DHFR_dom"/>
</dbReference>
<dbReference type="GO" id="GO:0050661">
    <property type="term" value="F:NADP binding"/>
    <property type="evidence" value="ECO:0007669"/>
    <property type="project" value="InterPro"/>
</dbReference>
<dbReference type="GO" id="GO:0046655">
    <property type="term" value="P:folic acid metabolic process"/>
    <property type="evidence" value="ECO:0007669"/>
    <property type="project" value="TreeGrafter"/>
</dbReference>
<dbReference type="InterPro" id="IPR012259">
    <property type="entry name" value="DHFR"/>
</dbReference>
<dbReference type="GO" id="GO:0006730">
    <property type="term" value="P:one-carbon metabolic process"/>
    <property type="evidence" value="ECO:0007669"/>
    <property type="project" value="UniProtKB-KW"/>
</dbReference>
<dbReference type="PANTHER" id="PTHR48069">
    <property type="entry name" value="DIHYDROFOLATE REDUCTASE"/>
    <property type="match status" value="1"/>
</dbReference>
<keyword evidence="4 7" id="KW-0554">One-carbon metabolism</keyword>
<dbReference type="PRINTS" id="PR00070">
    <property type="entry name" value="DHFR"/>
</dbReference>
<dbReference type="EMBL" id="LSDT01000028">
    <property type="protein sequence ID" value="KXB91679.1"/>
    <property type="molecule type" value="Genomic_DNA"/>
</dbReference>
<keyword evidence="5 7" id="KW-0521">NADP</keyword>
<dbReference type="AlphaFoldDB" id="A0A134CHU4"/>
<evidence type="ECO:0000313" key="10">
    <source>
        <dbReference type="Proteomes" id="UP000070160"/>
    </source>
</evidence>
<keyword evidence="10" id="KW-1185">Reference proteome</keyword>
<dbReference type="PATRIC" id="fig|1588748.3.peg.665"/>
<dbReference type="PANTHER" id="PTHR48069:SF3">
    <property type="entry name" value="DIHYDROFOLATE REDUCTASE"/>
    <property type="match status" value="1"/>
</dbReference>
<dbReference type="GO" id="GO:0005829">
    <property type="term" value="C:cytosol"/>
    <property type="evidence" value="ECO:0007669"/>
    <property type="project" value="TreeGrafter"/>
</dbReference>
<dbReference type="UniPathway" id="UPA00077">
    <property type="reaction ID" value="UER00158"/>
</dbReference>
<comment type="catalytic activity">
    <reaction evidence="7">
        <text>(6S)-5,6,7,8-tetrahydrofolate + NADP(+) = 7,8-dihydrofolate + NADPH + H(+)</text>
        <dbReference type="Rhea" id="RHEA:15009"/>
        <dbReference type="ChEBI" id="CHEBI:15378"/>
        <dbReference type="ChEBI" id="CHEBI:57451"/>
        <dbReference type="ChEBI" id="CHEBI:57453"/>
        <dbReference type="ChEBI" id="CHEBI:57783"/>
        <dbReference type="ChEBI" id="CHEBI:58349"/>
        <dbReference type="EC" id="1.5.1.3"/>
    </reaction>
</comment>
<comment type="caution">
    <text evidence="9">The sequence shown here is derived from an EMBL/GenBank/DDBJ whole genome shotgun (WGS) entry which is preliminary data.</text>
</comment>
<accession>A0A134CHU4</accession>
<evidence type="ECO:0000256" key="3">
    <source>
        <dbReference type="ARBA" id="ARBA00012856"/>
    </source>
</evidence>
<dbReference type="RefSeq" id="WP_062485437.1">
    <property type="nucleotide sequence ID" value="NZ_KQ960941.1"/>
</dbReference>
<dbReference type="InterPro" id="IPR024072">
    <property type="entry name" value="DHFR-like_dom_sf"/>
</dbReference>
<keyword evidence="6 7" id="KW-0560">Oxidoreductase</keyword>
<evidence type="ECO:0000256" key="5">
    <source>
        <dbReference type="ARBA" id="ARBA00022857"/>
    </source>
</evidence>
<dbReference type="GO" id="GO:0046452">
    <property type="term" value="P:dihydrofolate metabolic process"/>
    <property type="evidence" value="ECO:0007669"/>
    <property type="project" value="TreeGrafter"/>
</dbReference>
<dbReference type="EC" id="1.5.1.3" evidence="3 7"/>
<organism evidence="9 10">
    <name type="scientific">Megasphaera hutchinsoni</name>
    <dbReference type="NCBI Taxonomy" id="1588748"/>
    <lineage>
        <taxon>Bacteria</taxon>
        <taxon>Bacillati</taxon>
        <taxon>Bacillota</taxon>
        <taxon>Negativicutes</taxon>
        <taxon>Veillonellales</taxon>
        <taxon>Veillonellaceae</taxon>
        <taxon>Megasphaera</taxon>
    </lineage>
</organism>
<dbReference type="PIRSF" id="PIRSF000194">
    <property type="entry name" value="DHFR"/>
    <property type="match status" value="1"/>
</dbReference>
<dbReference type="STRING" id="1588748.HMPREF3182_00701"/>
<gene>
    <name evidence="9" type="ORF">HMPREF3182_00701</name>
</gene>
<dbReference type="GO" id="GO:0046654">
    <property type="term" value="P:tetrahydrofolate biosynthetic process"/>
    <property type="evidence" value="ECO:0007669"/>
    <property type="project" value="UniProtKB-UniPathway"/>
</dbReference>
<proteinExistence type="inferred from homology"/>
<feature type="domain" description="DHFR" evidence="8">
    <location>
        <begin position="1"/>
        <end position="161"/>
    </location>
</feature>
<comment type="similarity">
    <text evidence="2 7">Belongs to the dihydrofolate reductase family.</text>
</comment>
<evidence type="ECO:0000256" key="1">
    <source>
        <dbReference type="ARBA" id="ARBA00004903"/>
    </source>
</evidence>
<dbReference type="Pfam" id="PF00186">
    <property type="entry name" value="DHFR_1"/>
    <property type="match status" value="1"/>
</dbReference>
<comment type="function">
    <text evidence="7">Key enzyme in folate metabolism. Catalyzes an essential reaction for de novo glycine and purine synthesis, and for DNA precursor synthesis.</text>
</comment>
<dbReference type="PROSITE" id="PS51330">
    <property type="entry name" value="DHFR_2"/>
    <property type="match status" value="1"/>
</dbReference>
<sequence length="167" mass="19240">MIQIIAAVDKNGGIGKDNQLLCHLPADLKRFKQCTSGHTIIMGRKTWESLPRVLPRRKHIILTGQHTYKVDNPAVSICHSISELMPLLRAEEDYFIIGGSSLYKAFLSKADVLLLTEIEAVFAADTFFPSIDKRMWHEVQREHFGVDQNHKYAFDFVRYEKKNREKP</sequence>
<dbReference type="SUPFAM" id="SSF53597">
    <property type="entry name" value="Dihydrofolate reductase-like"/>
    <property type="match status" value="1"/>
</dbReference>
<dbReference type="GO" id="GO:0004146">
    <property type="term" value="F:dihydrofolate reductase activity"/>
    <property type="evidence" value="ECO:0007669"/>
    <property type="project" value="UniProtKB-EC"/>
</dbReference>
<evidence type="ECO:0000313" key="9">
    <source>
        <dbReference type="EMBL" id="KXB91679.1"/>
    </source>
</evidence>
<evidence type="ECO:0000256" key="6">
    <source>
        <dbReference type="ARBA" id="ARBA00023002"/>
    </source>
</evidence>
<evidence type="ECO:0000256" key="2">
    <source>
        <dbReference type="ARBA" id="ARBA00009539"/>
    </source>
</evidence>